<gene>
    <name evidence="1" type="ORF">MANES_07G071716v8</name>
</gene>
<proteinExistence type="predicted"/>
<dbReference type="Proteomes" id="UP000091857">
    <property type="component" value="Chromosome 7"/>
</dbReference>
<sequence>MSNVSLMLLLLVLVLIIHSHGADSNASCIKSERDALLNFKKCLTDPSNRLGSWVGEDCCLWEGISCSNRNGHVTKLDLKWKKFAVGGEISHSLLNLTHLTYLDLSANDFSDIGIPSFLGSFKMLKYLKLSAANFVGKIPHFLGNLSSLQVLDLSHNLLTVDSLFFASTLTSLKYLDLNSLDLSKVDDWLSSINMLPSLMELRLSSCALHSFPSFLHVNFTSLAVLDLSSNYFNSTIPHWFSNISNIQNLDLSGSALRGSQPSELSDASFLKLLHFCNLLELDLGSNSFSGEIGELFGNSSGCVHSNLRKLDLSSNNFRGSLPDKLEIFKHLEYLDLSDNYLLGPIPESVGRISSLKELSLNFNRLNGSIPASLGQLSKLKSLNIGNNLLKGSVPDVGQLSKLEILDMSNNLLNGSIPQSLGQLSKLDVLDIHNNSLDCIVSELHFSQLKSLTQLVMYGNSIVFDIEPTWVAPFQLQSLYLSSCKVGPKFPQWLISQTNNSLEVLDLYNTSIFDAIPDWFESISSNIHWLDLSHNQITKHLPKLTRTSSDGSTRVIYLNSNKFEGPLTAFPPDVKVLDISDNFLWGQIPQKIGKMMPNLDFLSLSNNHLNGSIPNSLCKMTDLSYLDLSRNQLSGALPQYWQLGMQFVVFDVGSNNLSGHIPVSLGSLAGLESLHLENNNLKGNIPTSLKNLGNLLTLDLSENAFTGAIPPWIGENLSSLAILSIHSNMFEGEIPPQLCRLASLRVLNIAKNKVTGTLPRCFGNFTSMIVDDQGFIDSWLSSFSFPVLFQMPDRWTAYQEHVLAYMKGTELLYNKTLVFLFSIDVSDNDLFGEIPNELVNLSQIQNLNLSGNNFKGQIPLQIGKLKSLESLDLSRNELSGSIPPSISALNFLSYLNLSFNNLSGPIPHGNQLQTLDDKSIYIGNSKLCGPPLESCQEMEPPGHGKPVEGSNKDDEFDMLWFYCGLGVGFMAGFVGVCSTLYFKTPWRRTSFQLVDKVFNYLWVIVAIKINQLRRKFSRGESRDQQP</sequence>
<accession>A0ACB7HDB6</accession>
<protein>
    <submittedName>
        <fullName evidence="1">Uncharacterized protein</fullName>
    </submittedName>
</protein>
<evidence type="ECO:0000313" key="2">
    <source>
        <dbReference type="Proteomes" id="UP000091857"/>
    </source>
</evidence>
<name>A0ACB7HDB6_MANES</name>
<dbReference type="EMBL" id="CM004393">
    <property type="protein sequence ID" value="KAG8650747.1"/>
    <property type="molecule type" value="Genomic_DNA"/>
</dbReference>
<comment type="caution">
    <text evidence="1">The sequence shown here is derived from an EMBL/GenBank/DDBJ whole genome shotgun (WGS) entry which is preliminary data.</text>
</comment>
<organism evidence="1 2">
    <name type="scientific">Manihot esculenta</name>
    <name type="common">Cassava</name>
    <name type="synonym">Jatropha manihot</name>
    <dbReference type="NCBI Taxonomy" id="3983"/>
    <lineage>
        <taxon>Eukaryota</taxon>
        <taxon>Viridiplantae</taxon>
        <taxon>Streptophyta</taxon>
        <taxon>Embryophyta</taxon>
        <taxon>Tracheophyta</taxon>
        <taxon>Spermatophyta</taxon>
        <taxon>Magnoliopsida</taxon>
        <taxon>eudicotyledons</taxon>
        <taxon>Gunneridae</taxon>
        <taxon>Pentapetalae</taxon>
        <taxon>rosids</taxon>
        <taxon>fabids</taxon>
        <taxon>Malpighiales</taxon>
        <taxon>Euphorbiaceae</taxon>
        <taxon>Crotonoideae</taxon>
        <taxon>Manihoteae</taxon>
        <taxon>Manihot</taxon>
    </lineage>
</organism>
<evidence type="ECO:0000313" key="1">
    <source>
        <dbReference type="EMBL" id="KAG8650747.1"/>
    </source>
</evidence>
<keyword evidence="2" id="KW-1185">Reference proteome</keyword>
<reference evidence="2" key="1">
    <citation type="journal article" date="2016" name="Nat. Biotechnol.">
        <title>Sequencing wild and cultivated cassava and related species reveals extensive interspecific hybridization and genetic diversity.</title>
        <authorList>
            <person name="Bredeson J.V."/>
            <person name="Lyons J.B."/>
            <person name="Prochnik S.E."/>
            <person name="Wu G.A."/>
            <person name="Ha C.M."/>
            <person name="Edsinger-Gonzales E."/>
            <person name="Grimwood J."/>
            <person name="Schmutz J."/>
            <person name="Rabbi I.Y."/>
            <person name="Egesi C."/>
            <person name="Nauluvula P."/>
            <person name="Lebot V."/>
            <person name="Ndunguru J."/>
            <person name="Mkamilo G."/>
            <person name="Bart R.S."/>
            <person name="Setter T.L."/>
            <person name="Gleadow R.M."/>
            <person name="Kulakow P."/>
            <person name="Ferguson M.E."/>
            <person name="Rounsley S."/>
            <person name="Rokhsar D.S."/>
        </authorList>
    </citation>
    <scope>NUCLEOTIDE SEQUENCE [LARGE SCALE GENOMIC DNA]</scope>
    <source>
        <strain evidence="2">cv. AM560-2</strain>
    </source>
</reference>